<evidence type="ECO:0000313" key="4">
    <source>
        <dbReference type="EMBL" id="MBF6058871.1"/>
    </source>
</evidence>
<comment type="caution">
    <text evidence="4">The sequence shown here is derived from an EMBL/GenBank/DDBJ whole genome shotgun (WGS) entry which is preliminary data.</text>
</comment>
<dbReference type="InterPro" id="IPR016181">
    <property type="entry name" value="Acyl_CoA_acyltransferase"/>
</dbReference>
<reference evidence="4 5" key="1">
    <citation type="submission" date="2020-11" db="EMBL/GenBank/DDBJ databases">
        <title>Sulfur oxidizing isolate from Hospital Hole Sinkhole.</title>
        <authorList>
            <person name="Scott K.M."/>
        </authorList>
    </citation>
    <scope>NUCLEOTIDE SEQUENCE [LARGE SCALE GENOMIC DNA]</scope>
    <source>
        <strain evidence="4 5">HH1</strain>
    </source>
</reference>
<sequence>MKVEIVQVKTPEEVVSLAELAKNIWNQHFTPIIGQAQVDYMLKNFQSAEAIQQQLNDGGEYYLAYVDGERSGYTCLIADQQSSKMMLSKLYVQSSRRGSGIGKALLDYAEQRAQMLGMSALWLTVNRFNEGPVAWYKRQGFAIVDELKKDIGNGFFMDDFIMQKEIASP</sequence>
<keyword evidence="5" id="KW-1185">Reference proteome</keyword>
<dbReference type="PROSITE" id="PS51186">
    <property type="entry name" value="GNAT"/>
    <property type="match status" value="1"/>
</dbReference>
<dbReference type="EMBL" id="JACBGI020000030">
    <property type="protein sequence ID" value="MBF6058871.1"/>
    <property type="molecule type" value="Genomic_DNA"/>
</dbReference>
<protein>
    <submittedName>
        <fullName evidence="4">GNAT family N-acetyltransferase</fullName>
    </submittedName>
</protein>
<gene>
    <name evidence="4" type="ORF">H8792_011005</name>
</gene>
<feature type="domain" description="N-acetyltransferase" evidence="3">
    <location>
        <begin position="3"/>
        <end position="167"/>
    </location>
</feature>
<evidence type="ECO:0000313" key="5">
    <source>
        <dbReference type="Proteomes" id="UP001193680"/>
    </source>
</evidence>
<proteinExistence type="predicted"/>
<dbReference type="RefSeq" id="WP_185979016.1">
    <property type="nucleotide sequence ID" value="NZ_JACBGI020000030.1"/>
</dbReference>
<dbReference type="Pfam" id="PF00583">
    <property type="entry name" value="Acetyltransf_1"/>
    <property type="match status" value="1"/>
</dbReference>
<evidence type="ECO:0000256" key="1">
    <source>
        <dbReference type="ARBA" id="ARBA00022679"/>
    </source>
</evidence>
<dbReference type="InterPro" id="IPR000182">
    <property type="entry name" value="GNAT_dom"/>
</dbReference>
<dbReference type="Gene3D" id="3.40.630.30">
    <property type="match status" value="1"/>
</dbReference>
<dbReference type="SUPFAM" id="SSF55729">
    <property type="entry name" value="Acyl-CoA N-acyltransferases (Nat)"/>
    <property type="match status" value="1"/>
</dbReference>
<dbReference type="PANTHER" id="PTHR43877">
    <property type="entry name" value="AMINOALKYLPHOSPHONATE N-ACETYLTRANSFERASE-RELATED-RELATED"/>
    <property type="match status" value="1"/>
</dbReference>
<keyword evidence="2" id="KW-0012">Acyltransferase</keyword>
<dbReference type="Proteomes" id="UP001193680">
    <property type="component" value="Unassembled WGS sequence"/>
</dbReference>
<name>A0ABS0BYJ3_9GAMM</name>
<keyword evidence="1" id="KW-0808">Transferase</keyword>
<dbReference type="InterPro" id="IPR050832">
    <property type="entry name" value="Bact_Acetyltransf"/>
</dbReference>
<dbReference type="CDD" id="cd04301">
    <property type="entry name" value="NAT_SF"/>
    <property type="match status" value="1"/>
</dbReference>
<evidence type="ECO:0000256" key="2">
    <source>
        <dbReference type="ARBA" id="ARBA00023315"/>
    </source>
</evidence>
<accession>A0ABS0BYJ3</accession>
<organism evidence="4 5">
    <name type="scientific">Thiomicrorhabdus heinhorstiae</name>
    <dbReference type="NCBI Taxonomy" id="2748010"/>
    <lineage>
        <taxon>Bacteria</taxon>
        <taxon>Pseudomonadati</taxon>
        <taxon>Pseudomonadota</taxon>
        <taxon>Gammaproteobacteria</taxon>
        <taxon>Thiotrichales</taxon>
        <taxon>Piscirickettsiaceae</taxon>
        <taxon>Thiomicrorhabdus</taxon>
    </lineage>
</organism>
<evidence type="ECO:0000259" key="3">
    <source>
        <dbReference type="PROSITE" id="PS51186"/>
    </source>
</evidence>